<dbReference type="RefSeq" id="WP_099577499.1">
    <property type="nucleotide sequence ID" value="NZ_MJBI02000001.1"/>
</dbReference>
<dbReference type="Gene3D" id="1.20.120.450">
    <property type="entry name" value="dinb family like domain"/>
    <property type="match status" value="1"/>
</dbReference>
<protein>
    <submittedName>
        <fullName evidence="2">Metal-dependent hydrolase</fullName>
    </submittedName>
</protein>
<dbReference type="Pfam" id="PF12867">
    <property type="entry name" value="DinB_2"/>
    <property type="match status" value="1"/>
</dbReference>
<name>A0A2G5NT75_9STAP</name>
<organism evidence="2 3">
    <name type="scientific">Macrococcoides goetzii</name>
    <dbReference type="NCBI Taxonomy" id="1891097"/>
    <lineage>
        <taxon>Bacteria</taxon>
        <taxon>Bacillati</taxon>
        <taxon>Bacillota</taxon>
        <taxon>Bacilli</taxon>
        <taxon>Bacillales</taxon>
        <taxon>Staphylococcaceae</taxon>
        <taxon>Macrococcoides</taxon>
    </lineage>
</organism>
<gene>
    <name evidence="2" type="ORF">BFS35_004330</name>
</gene>
<feature type="domain" description="DinB-like" evidence="1">
    <location>
        <begin position="31"/>
        <end position="163"/>
    </location>
</feature>
<dbReference type="Proteomes" id="UP000229523">
    <property type="component" value="Unassembled WGS sequence"/>
</dbReference>
<dbReference type="InterPro" id="IPR024775">
    <property type="entry name" value="DinB-like"/>
</dbReference>
<accession>A0A2G5NT75</accession>
<evidence type="ECO:0000259" key="1">
    <source>
        <dbReference type="Pfam" id="PF12867"/>
    </source>
</evidence>
<keyword evidence="2" id="KW-0378">Hydrolase</keyword>
<dbReference type="SUPFAM" id="SSF109854">
    <property type="entry name" value="DinB/YfiT-like putative metalloenzymes"/>
    <property type="match status" value="1"/>
</dbReference>
<keyword evidence="3" id="KW-1185">Reference proteome</keyword>
<proteinExistence type="predicted"/>
<evidence type="ECO:0000313" key="3">
    <source>
        <dbReference type="Proteomes" id="UP000229523"/>
    </source>
</evidence>
<comment type="caution">
    <text evidence="2">The sequence shown here is derived from an EMBL/GenBank/DDBJ whole genome shotgun (WGS) entry which is preliminary data.</text>
</comment>
<evidence type="ECO:0000313" key="2">
    <source>
        <dbReference type="EMBL" id="RAI82920.1"/>
    </source>
</evidence>
<dbReference type="GO" id="GO:0016787">
    <property type="term" value="F:hydrolase activity"/>
    <property type="evidence" value="ECO:0007669"/>
    <property type="project" value="UniProtKB-KW"/>
</dbReference>
<sequence length="173" mass="20638">MKNQYPIGRYQIPQEYNRNILNQWITDIEELPYKINEIISNIDDESRKKQYRNGSWDVNTLIHHIADSHLHGYIRTKLILTEDKPKVSTYEENEWIKLADNENDCHDSIMFLFGIHHRWSTILKELTEEQLERVMIHQDNGEVTLKQMLSLYAWHGNHHLEHIKIALGIIKGK</sequence>
<dbReference type="AlphaFoldDB" id="A0A2G5NT75"/>
<dbReference type="InterPro" id="IPR034660">
    <property type="entry name" value="DinB/YfiT-like"/>
</dbReference>
<dbReference type="EMBL" id="MJBI02000001">
    <property type="protein sequence ID" value="RAI82920.1"/>
    <property type="molecule type" value="Genomic_DNA"/>
</dbReference>
<dbReference type="NCBIfam" id="NF009807">
    <property type="entry name" value="PRK13291.1"/>
    <property type="match status" value="1"/>
</dbReference>
<reference evidence="2 3" key="1">
    <citation type="journal article" date="2018" name="Front. Microbiol.">
        <title>Description and Comparative Genomics of Macrococcus caseolyticus subsp. hominis subsp. nov., Macrococcus goetzii sp. nov., Macrococcus epidermidis sp. nov., and Macrococcus bohemicus sp. nov., Novel Macrococci From Human Clinical Material With Virulence Potential and Suspected Uptake of Foreign DNA by Natural Transformation.</title>
        <authorList>
            <person name="Maslanova I."/>
            <person name="Wertheimer Z."/>
            <person name="Sedlacek I."/>
            <person name="Svec P."/>
            <person name="Indrakova A."/>
            <person name="Kovarovic V."/>
            <person name="Schumann P."/>
            <person name="Sproer C."/>
            <person name="Kralova S."/>
            <person name="Sedo O."/>
            <person name="Kristofova L."/>
            <person name="Vrbovska V."/>
            <person name="Fuzik T."/>
            <person name="Petras P."/>
            <person name="Zdrahal Z."/>
            <person name="Ruzickova V."/>
            <person name="Doskar J."/>
            <person name="Pantucek R."/>
        </authorList>
    </citation>
    <scope>NUCLEOTIDE SEQUENCE [LARGE SCALE GENOMIC DNA]</scope>
    <source>
        <strain evidence="2 3">CCM 4927</strain>
    </source>
</reference>